<evidence type="ECO:0000256" key="1">
    <source>
        <dbReference type="SAM" id="MobiDB-lite"/>
    </source>
</evidence>
<evidence type="ECO:0000313" key="2">
    <source>
        <dbReference type="EMBL" id="PAV92271.1"/>
    </source>
</evidence>
<dbReference type="AlphaFoldDB" id="A0A2A2M153"/>
<proteinExistence type="predicted"/>
<reference evidence="2 3" key="1">
    <citation type="journal article" date="2017" name="Curr. Biol.">
        <title>Genome architecture and evolution of a unichromosomal asexual nematode.</title>
        <authorList>
            <person name="Fradin H."/>
            <person name="Zegar C."/>
            <person name="Gutwein M."/>
            <person name="Lucas J."/>
            <person name="Kovtun M."/>
            <person name="Corcoran D."/>
            <person name="Baugh L.R."/>
            <person name="Kiontke K."/>
            <person name="Gunsalus K."/>
            <person name="Fitch D.H."/>
            <person name="Piano F."/>
        </authorList>
    </citation>
    <scope>NUCLEOTIDE SEQUENCE [LARGE SCALE GENOMIC DNA]</scope>
    <source>
        <strain evidence="2">PF1309</strain>
    </source>
</reference>
<dbReference type="Proteomes" id="UP000218231">
    <property type="component" value="Unassembled WGS sequence"/>
</dbReference>
<sequence>MASARSSAAPAFCSASRRTFLARSSSASASRSAVLRIASARSSAASAFASMAAFALSAARSCASPAVSAGPLTNVSSPETTPALASACSPAFSRRPSQPASRMPTANSDLLIQRVMPACPVRAERSATQGRPPLNDPAGLIAPAKAKSECERHRDCPENEAERQIDDVVRQTHEAQADSCAQDDDRHLCERSGKVGTGPAACLNRRRDQACDCDGCGDDDRTEDHLTEERQHLRHDPRTIGEIELPERLHQTEDDNGDEDARPDHLRRGERRTRLDGYLLGAGDAVVGRIAPGKQAQGVNRLVNAGRA</sequence>
<keyword evidence="3" id="KW-1185">Reference proteome</keyword>
<evidence type="ECO:0000313" key="3">
    <source>
        <dbReference type="Proteomes" id="UP000218231"/>
    </source>
</evidence>
<accession>A0A2A2M153</accession>
<dbReference type="EMBL" id="LIAE01006250">
    <property type="protein sequence ID" value="PAV92271.1"/>
    <property type="molecule type" value="Genomic_DNA"/>
</dbReference>
<name>A0A2A2M153_9BILA</name>
<feature type="region of interest" description="Disordered" evidence="1">
    <location>
        <begin position="229"/>
        <end position="272"/>
    </location>
</feature>
<comment type="caution">
    <text evidence="2">The sequence shown here is derived from an EMBL/GenBank/DDBJ whole genome shotgun (WGS) entry which is preliminary data.</text>
</comment>
<gene>
    <name evidence="2" type="ORF">WR25_23763</name>
</gene>
<protein>
    <submittedName>
        <fullName evidence="2">Uncharacterized protein</fullName>
    </submittedName>
</protein>
<organism evidence="2 3">
    <name type="scientific">Diploscapter pachys</name>
    <dbReference type="NCBI Taxonomy" id="2018661"/>
    <lineage>
        <taxon>Eukaryota</taxon>
        <taxon>Metazoa</taxon>
        <taxon>Ecdysozoa</taxon>
        <taxon>Nematoda</taxon>
        <taxon>Chromadorea</taxon>
        <taxon>Rhabditida</taxon>
        <taxon>Rhabditina</taxon>
        <taxon>Rhabditomorpha</taxon>
        <taxon>Rhabditoidea</taxon>
        <taxon>Rhabditidae</taxon>
        <taxon>Diploscapter</taxon>
    </lineage>
</organism>